<organism evidence="3 4">
    <name type="scientific">Pseudonaja textilis</name>
    <name type="common">Eastern brown snake</name>
    <dbReference type="NCBI Taxonomy" id="8673"/>
    <lineage>
        <taxon>Eukaryota</taxon>
        <taxon>Metazoa</taxon>
        <taxon>Chordata</taxon>
        <taxon>Craniata</taxon>
        <taxon>Vertebrata</taxon>
        <taxon>Euteleostomi</taxon>
        <taxon>Lepidosauria</taxon>
        <taxon>Squamata</taxon>
        <taxon>Bifurcata</taxon>
        <taxon>Unidentata</taxon>
        <taxon>Episquamata</taxon>
        <taxon>Toxicofera</taxon>
        <taxon>Serpentes</taxon>
        <taxon>Colubroidea</taxon>
        <taxon>Elapidae</taxon>
        <taxon>Hydrophiinae</taxon>
        <taxon>Pseudonaja</taxon>
    </lineage>
</organism>
<feature type="region of interest" description="Disordered" evidence="1">
    <location>
        <begin position="86"/>
        <end position="111"/>
    </location>
</feature>
<reference evidence="3" key="1">
    <citation type="submission" date="2025-08" db="UniProtKB">
        <authorList>
            <consortium name="Ensembl"/>
        </authorList>
    </citation>
    <scope>IDENTIFICATION</scope>
</reference>
<name>A0A670ZAS4_PSETE</name>
<dbReference type="Proteomes" id="UP000472273">
    <property type="component" value="Unplaced"/>
</dbReference>
<proteinExistence type="predicted"/>
<evidence type="ECO:0000256" key="2">
    <source>
        <dbReference type="SAM" id="Phobius"/>
    </source>
</evidence>
<evidence type="ECO:0000256" key="1">
    <source>
        <dbReference type="SAM" id="MobiDB-lite"/>
    </source>
</evidence>
<keyword evidence="2" id="KW-1133">Transmembrane helix</keyword>
<keyword evidence="2" id="KW-0812">Transmembrane</keyword>
<evidence type="ECO:0000313" key="3">
    <source>
        <dbReference type="Ensembl" id="ENSPTXP00000018141.1"/>
    </source>
</evidence>
<feature type="compositionally biased region" description="Gly residues" evidence="1">
    <location>
        <begin position="86"/>
        <end position="105"/>
    </location>
</feature>
<keyword evidence="4" id="KW-1185">Reference proteome</keyword>
<sequence>MLYLLSIYLPIYLPIYVSTYLPTYLPIHLSISIRESTPCTHTPTLAGSWCCLPPGWGASGRCSPAPPGVVEGTACQVRGWNGGGGGGCPGGGREGGGGGGEGGRTGAKQPP</sequence>
<keyword evidence="2" id="KW-0472">Membrane</keyword>
<feature type="transmembrane region" description="Helical" evidence="2">
    <location>
        <begin position="6"/>
        <end position="25"/>
    </location>
</feature>
<accession>A0A670ZAS4</accession>
<dbReference type="Ensembl" id="ENSPTXT00000018689.1">
    <property type="protein sequence ID" value="ENSPTXP00000018141.1"/>
    <property type="gene ID" value="ENSPTXG00000012481.1"/>
</dbReference>
<protein>
    <submittedName>
        <fullName evidence="3">Uncharacterized protein</fullName>
    </submittedName>
</protein>
<dbReference type="AlphaFoldDB" id="A0A670ZAS4"/>
<evidence type="ECO:0000313" key="4">
    <source>
        <dbReference type="Proteomes" id="UP000472273"/>
    </source>
</evidence>
<reference evidence="3" key="2">
    <citation type="submission" date="2025-09" db="UniProtKB">
        <authorList>
            <consortium name="Ensembl"/>
        </authorList>
    </citation>
    <scope>IDENTIFICATION</scope>
</reference>